<evidence type="ECO:0000313" key="2">
    <source>
        <dbReference type="Proteomes" id="UP000287651"/>
    </source>
</evidence>
<sequence>MKRHDLTLASTRVHVLDLCPRKALCLRSMFYLLHRLILCGLDTSPSSTQVASPLDLY</sequence>
<proteinExistence type="predicted"/>
<reference evidence="1 2" key="1">
    <citation type="journal article" date="2014" name="Agronomy (Basel)">
        <title>A Draft Genome Sequence for Ensete ventricosum, the Drought-Tolerant Tree Against Hunger.</title>
        <authorList>
            <person name="Harrison J."/>
            <person name="Moore K.A."/>
            <person name="Paszkiewicz K."/>
            <person name="Jones T."/>
            <person name="Grant M."/>
            <person name="Ambacheew D."/>
            <person name="Muzemil S."/>
            <person name="Studholme D.J."/>
        </authorList>
    </citation>
    <scope>NUCLEOTIDE SEQUENCE [LARGE SCALE GENOMIC DNA]</scope>
</reference>
<organism evidence="1 2">
    <name type="scientific">Ensete ventricosum</name>
    <name type="common">Abyssinian banana</name>
    <name type="synonym">Musa ensete</name>
    <dbReference type="NCBI Taxonomy" id="4639"/>
    <lineage>
        <taxon>Eukaryota</taxon>
        <taxon>Viridiplantae</taxon>
        <taxon>Streptophyta</taxon>
        <taxon>Embryophyta</taxon>
        <taxon>Tracheophyta</taxon>
        <taxon>Spermatophyta</taxon>
        <taxon>Magnoliopsida</taxon>
        <taxon>Liliopsida</taxon>
        <taxon>Zingiberales</taxon>
        <taxon>Musaceae</taxon>
        <taxon>Ensete</taxon>
    </lineage>
</organism>
<accession>A0A426ZYC3</accession>
<gene>
    <name evidence="1" type="ORF">B296_00026844</name>
</gene>
<name>A0A426ZYC3_ENSVE</name>
<protein>
    <submittedName>
        <fullName evidence="1">Uncharacterized protein</fullName>
    </submittedName>
</protein>
<dbReference type="EMBL" id="AMZH03004526">
    <property type="protein sequence ID" value="RRT68942.1"/>
    <property type="molecule type" value="Genomic_DNA"/>
</dbReference>
<dbReference type="AlphaFoldDB" id="A0A426ZYC3"/>
<evidence type="ECO:0000313" key="1">
    <source>
        <dbReference type="EMBL" id="RRT68942.1"/>
    </source>
</evidence>
<comment type="caution">
    <text evidence="1">The sequence shown here is derived from an EMBL/GenBank/DDBJ whole genome shotgun (WGS) entry which is preliminary data.</text>
</comment>
<dbReference type="Proteomes" id="UP000287651">
    <property type="component" value="Unassembled WGS sequence"/>
</dbReference>